<keyword evidence="2" id="KW-1185">Reference proteome</keyword>
<gene>
    <name evidence="1" type="ORF">SMTD_LOCUS10486</name>
</gene>
<name>A0A183P800_9TREM</name>
<reference evidence="1 2" key="1">
    <citation type="submission" date="2018-11" db="EMBL/GenBank/DDBJ databases">
        <authorList>
            <consortium name="Pathogen Informatics"/>
        </authorList>
    </citation>
    <scope>NUCLEOTIDE SEQUENCE [LARGE SCALE GENOMIC DNA]</scope>
    <source>
        <strain>Denwood</strain>
        <strain evidence="2">Zambia</strain>
    </source>
</reference>
<accession>A0A183P800</accession>
<dbReference type="AlphaFoldDB" id="A0A183P800"/>
<evidence type="ECO:0000313" key="2">
    <source>
        <dbReference type="Proteomes" id="UP000269396"/>
    </source>
</evidence>
<dbReference type="EMBL" id="UZAL01030608">
    <property type="protein sequence ID" value="VDP54694.1"/>
    <property type="molecule type" value="Genomic_DNA"/>
</dbReference>
<protein>
    <submittedName>
        <fullName evidence="1">Uncharacterized protein</fullName>
    </submittedName>
</protein>
<proteinExistence type="predicted"/>
<evidence type="ECO:0000313" key="1">
    <source>
        <dbReference type="EMBL" id="VDP54694.1"/>
    </source>
</evidence>
<dbReference type="Proteomes" id="UP000269396">
    <property type="component" value="Unassembled WGS sequence"/>
</dbReference>
<sequence length="148" mass="16994">MNTTSLSERKYGIEWTAWNQLDDLDISGDLALTSHSQQRMLMEANNVTETSAWNYYIYHQEDTSTYKQFSTSVFPVVVILPTIGELRMTIRQMRSGKAVRPDNIPAEALNSDTEATENMLHVNSRSFWRGTSVDGLDRRISHEDTKEM</sequence>
<organism evidence="1 2">
    <name type="scientific">Schistosoma mattheei</name>
    <dbReference type="NCBI Taxonomy" id="31246"/>
    <lineage>
        <taxon>Eukaryota</taxon>
        <taxon>Metazoa</taxon>
        <taxon>Spiralia</taxon>
        <taxon>Lophotrochozoa</taxon>
        <taxon>Platyhelminthes</taxon>
        <taxon>Trematoda</taxon>
        <taxon>Digenea</taxon>
        <taxon>Strigeidida</taxon>
        <taxon>Schistosomatoidea</taxon>
        <taxon>Schistosomatidae</taxon>
        <taxon>Schistosoma</taxon>
    </lineage>
</organism>